<evidence type="ECO:0000313" key="2">
    <source>
        <dbReference type="Proteomes" id="UP001280581"/>
    </source>
</evidence>
<evidence type="ECO:0000313" key="1">
    <source>
        <dbReference type="EMBL" id="KAK3202587.1"/>
    </source>
</evidence>
<comment type="caution">
    <text evidence="1">The sequence shown here is derived from an EMBL/GenBank/DDBJ whole genome shotgun (WGS) entry which is preliminary data.</text>
</comment>
<organism evidence="1 2">
    <name type="scientific">Pseudopithomyces chartarum</name>
    <dbReference type="NCBI Taxonomy" id="1892770"/>
    <lineage>
        <taxon>Eukaryota</taxon>
        <taxon>Fungi</taxon>
        <taxon>Dikarya</taxon>
        <taxon>Ascomycota</taxon>
        <taxon>Pezizomycotina</taxon>
        <taxon>Dothideomycetes</taxon>
        <taxon>Pleosporomycetidae</taxon>
        <taxon>Pleosporales</taxon>
        <taxon>Massarineae</taxon>
        <taxon>Didymosphaeriaceae</taxon>
        <taxon>Pseudopithomyces</taxon>
    </lineage>
</organism>
<reference evidence="1 2" key="1">
    <citation type="submission" date="2021-02" db="EMBL/GenBank/DDBJ databases">
        <title>Genome assembly of Pseudopithomyces chartarum.</title>
        <authorList>
            <person name="Jauregui R."/>
            <person name="Singh J."/>
            <person name="Voisey C."/>
        </authorList>
    </citation>
    <scope>NUCLEOTIDE SEQUENCE [LARGE SCALE GENOMIC DNA]</scope>
    <source>
        <strain evidence="1 2">AGR01</strain>
    </source>
</reference>
<dbReference type="AlphaFoldDB" id="A0AAN6LR99"/>
<gene>
    <name evidence="1" type="ORF">GRF29_154g112278</name>
</gene>
<dbReference type="EMBL" id="WVTA01000013">
    <property type="protein sequence ID" value="KAK3202587.1"/>
    <property type="molecule type" value="Genomic_DNA"/>
</dbReference>
<dbReference type="Proteomes" id="UP001280581">
    <property type="component" value="Unassembled WGS sequence"/>
</dbReference>
<proteinExistence type="predicted"/>
<protein>
    <submittedName>
        <fullName evidence="1">Uncharacterized protein</fullName>
    </submittedName>
</protein>
<name>A0AAN6LR99_9PLEO</name>
<keyword evidence="2" id="KW-1185">Reference proteome</keyword>
<sequence length="348" mass="39901">MTTLREKIMNPYDPKHIAEALHIITKDIHQDKISAPLENAILRLQQAISEAPDSAITVAAIHEAALEGAKTHFNVLQQTRASIDKANQDYKYEMLTVRHKIEAIMSDRMLKQEDQEDTVALLCKTMMDMRSMYHADIGARKDLLMQEEEQAAASLARAEKLLNDAHMAIIVEGIVRTNLQEEFEKKNQHKVARTLLHDGIRVWVSRKNDVAIHMTQTEMSVSDFQLTIQPTQLCIDPQQLSNIRQMYQVDEVKITIDLRDVVDVQFLKRKAVVPGSSDIGSAHYELQQFHHCVCIKTKAGKEYFLADRKNEERSRTWVDIQGVWDGSPSLLYRTLMELWEEAKNIGKD</sequence>
<accession>A0AAN6LR99</accession>